<dbReference type="RefSeq" id="XP_014249866.1">
    <property type="nucleotide sequence ID" value="XM_014394380.2"/>
</dbReference>
<feature type="chain" id="PRO_5035160605" description="CPR type cuticle protein" evidence="1">
    <location>
        <begin position="16"/>
        <end position="357"/>
    </location>
</feature>
<protein>
    <recommendedName>
        <fullName evidence="4">CPR type cuticle protein</fullName>
    </recommendedName>
</protein>
<dbReference type="GeneID" id="106666874"/>
<dbReference type="OrthoDB" id="6629658at2759"/>
<dbReference type="KEGG" id="clec:106666874"/>
<evidence type="ECO:0000313" key="2">
    <source>
        <dbReference type="EnsemblMetazoa" id="XP_014249866.1"/>
    </source>
</evidence>
<accession>A0A8I6RNR5</accession>
<evidence type="ECO:0000256" key="1">
    <source>
        <dbReference type="SAM" id="SignalP"/>
    </source>
</evidence>
<dbReference type="Proteomes" id="UP000494040">
    <property type="component" value="Unassembled WGS sequence"/>
</dbReference>
<sequence length="357" mass="40602">MKRLVLLCALSLASASQYFIPAPLNHDGTVADTHEVALLKHKHLAELEKAGGAVVYAPHYGDEHYEEAKWEENLVQKPYDFGHVEPRYHGPPAPLNHDGTVEETPEVKHAKVYHFAEHAKALNRLHYSHTPMNNHYEEVSYHSPLSYAHYAPQLDYRYHGPPAPLNHDGTVAETPEVKHAKAAHFAAHAAIKSHYPVHVFLADTPEVEHAKAQHYTAYHKVLHRGRRSPYQTFEHEVVSDHKYHGPPAPLKHDGTVDDTPEVKHAKAVHFAAHAKAKYGVHQTPAQYAIPVPKLQSVYHAAPVVFEPVHHTFAPVYQHFVQHVPFEEHVVESPHYTTGKYQQYEQYELPKQGHHIFY</sequence>
<proteinExistence type="predicted"/>
<dbReference type="EnsemblMetazoa" id="XM_014394380.2">
    <property type="protein sequence ID" value="XP_014249866.1"/>
    <property type="gene ID" value="LOC106666874"/>
</dbReference>
<name>A0A8I6RNR5_CIMLE</name>
<evidence type="ECO:0008006" key="4">
    <source>
        <dbReference type="Google" id="ProtNLM"/>
    </source>
</evidence>
<dbReference type="AlphaFoldDB" id="A0A8I6RNR5"/>
<keyword evidence="3" id="KW-1185">Reference proteome</keyword>
<keyword evidence="1" id="KW-0732">Signal</keyword>
<feature type="signal peptide" evidence="1">
    <location>
        <begin position="1"/>
        <end position="15"/>
    </location>
</feature>
<organism evidence="2 3">
    <name type="scientific">Cimex lectularius</name>
    <name type="common">Bed bug</name>
    <name type="synonym">Acanthia lectularia</name>
    <dbReference type="NCBI Taxonomy" id="79782"/>
    <lineage>
        <taxon>Eukaryota</taxon>
        <taxon>Metazoa</taxon>
        <taxon>Ecdysozoa</taxon>
        <taxon>Arthropoda</taxon>
        <taxon>Hexapoda</taxon>
        <taxon>Insecta</taxon>
        <taxon>Pterygota</taxon>
        <taxon>Neoptera</taxon>
        <taxon>Paraneoptera</taxon>
        <taxon>Hemiptera</taxon>
        <taxon>Heteroptera</taxon>
        <taxon>Panheteroptera</taxon>
        <taxon>Cimicomorpha</taxon>
        <taxon>Cimicidae</taxon>
        <taxon>Cimex</taxon>
    </lineage>
</organism>
<reference evidence="2" key="1">
    <citation type="submission" date="2022-01" db="UniProtKB">
        <authorList>
            <consortium name="EnsemblMetazoa"/>
        </authorList>
    </citation>
    <scope>IDENTIFICATION</scope>
</reference>
<evidence type="ECO:0000313" key="3">
    <source>
        <dbReference type="Proteomes" id="UP000494040"/>
    </source>
</evidence>